<evidence type="ECO:0000256" key="1">
    <source>
        <dbReference type="ARBA" id="ARBA00001933"/>
    </source>
</evidence>
<keyword evidence="2 3" id="KW-0663">Pyridoxal phosphate</keyword>
<accession>A0ABN8MAQ6</accession>
<dbReference type="InterPro" id="IPR015424">
    <property type="entry name" value="PyrdxlP-dep_Trfase"/>
</dbReference>
<gene>
    <name evidence="4" type="ORF">PEVE_00027702</name>
</gene>
<dbReference type="InterPro" id="IPR015422">
    <property type="entry name" value="PyrdxlP-dep_Trfase_small"/>
</dbReference>
<dbReference type="Pfam" id="PF01053">
    <property type="entry name" value="Cys_Met_Meta_PP"/>
    <property type="match status" value="1"/>
</dbReference>
<evidence type="ECO:0000256" key="2">
    <source>
        <dbReference type="ARBA" id="ARBA00022898"/>
    </source>
</evidence>
<dbReference type="PIRSF" id="PIRSF001434">
    <property type="entry name" value="CGS"/>
    <property type="match status" value="1"/>
</dbReference>
<dbReference type="EMBL" id="CALNXI010000381">
    <property type="protein sequence ID" value="CAH3025948.1"/>
    <property type="molecule type" value="Genomic_DNA"/>
</dbReference>
<dbReference type="InterPro" id="IPR015421">
    <property type="entry name" value="PyrdxlP-dep_Trfase_major"/>
</dbReference>
<comment type="caution">
    <text evidence="4">The sequence shown here is derived from an EMBL/GenBank/DDBJ whole genome shotgun (WGS) entry which is preliminary data.</text>
</comment>
<keyword evidence="5" id="KW-1185">Reference proteome</keyword>
<protein>
    <recommendedName>
        <fullName evidence="6">Cystathionine gamma-lyase</fullName>
    </recommendedName>
</protein>
<comment type="cofactor">
    <cofactor evidence="1 3">
        <name>pyridoxal 5'-phosphate</name>
        <dbReference type="ChEBI" id="CHEBI:597326"/>
    </cofactor>
</comment>
<evidence type="ECO:0000313" key="4">
    <source>
        <dbReference type="EMBL" id="CAH3025948.1"/>
    </source>
</evidence>
<reference evidence="4 5" key="1">
    <citation type="submission" date="2022-05" db="EMBL/GenBank/DDBJ databases">
        <authorList>
            <consortium name="Genoscope - CEA"/>
            <person name="William W."/>
        </authorList>
    </citation>
    <scope>NUCLEOTIDE SEQUENCE [LARGE SCALE GENOMIC DNA]</scope>
</reference>
<dbReference type="Proteomes" id="UP001159427">
    <property type="component" value="Unassembled WGS sequence"/>
</dbReference>
<organism evidence="4 5">
    <name type="scientific">Porites evermanni</name>
    <dbReference type="NCBI Taxonomy" id="104178"/>
    <lineage>
        <taxon>Eukaryota</taxon>
        <taxon>Metazoa</taxon>
        <taxon>Cnidaria</taxon>
        <taxon>Anthozoa</taxon>
        <taxon>Hexacorallia</taxon>
        <taxon>Scleractinia</taxon>
        <taxon>Fungiina</taxon>
        <taxon>Poritidae</taxon>
        <taxon>Porites</taxon>
    </lineage>
</organism>
<dbReference type="SUPFAM" id="SSF53383">
    <property type="entry name" value="PLP-dependent transferases"/>
    <property type="match status" value="1"/>
</dbReference>
<proteinExistence type="inferred from homology"/>
<evidence type="ECO:0000313" key="5">
    <source>
        <dbReference type="Proteomes" id="UP001159427"/>
    </source>
</evidence>
<dbReference type="PANTHER" id="PTHR11808">
    <property type="entry name" value="TRANS-SULFURATION ENZYME FAMILY MEMBER"/>
    <property type="match status" value="1"/>
</dbReference>
<dbReference type="Gene3D" id="3.40.640.10">
    <property type="entry name" value="Type I PLP-dependent aspartate aminotransferase-like (Major domain)"/>
    <property type="match status" value="1"/>
</dbReference>
<evidence type="ECO:0000256" key="3">
    <source>
        <dbReference type="RuleBase" id="RU362118"/>
    </source>
</evidence>
<evidence type="ECO:0008006" key="6">
    <source>
        <dbReference type="Google" id="ProtNLM"/>
    </source>
</evidence>
<dbReference type="CDD" id="cd00614">
    <property type="entry name" value="CGS_like"/>
    <property type="match status" value="1"/>
</dbReference>
<comment type="similarity">
    <text evidence="3">Belongs to the trans-sulfuration enzymes family.</text>
</comment>
<dbReference type="InterPro" id="IPR000277">
    <property type="entry name" value="Cys/Met-Metab_PyrdxlP-dep_enz"/>
</dbReference>
<dbReference type="Gene3D" id="3.90.1150.10">
    <property type="entry name" value="Aspartate Aminotransferase, domain 1"/>
    <property type="match status" value="1"/>
</dbReference>
<name>A0ABN8MAQ6_9CNID</name>
<dbReference type="PANTHER" id="PTHR11808:SF80">
    <property type="entry name" value="CYSTATHIONINE GAMMA-LYASE"/>
    <property type="match status" value="1"/>
</dbReference>
<sequence>MAARDSFLNSFESLAVASEWTPMEEARPINVPIYSSSTFKLPTVARGEELSTGKSDGWLYSRWNNPTTDAASQTLNNLEGGYGTLLFSSGMAAVSTAFMAMLKSGDHVVIPKVVYSGTLYVVKTFLLRFGVEFTSVDGSDPSSYRDAVKPNTKVIFCETPCNPTMTLVDLEEIAKLGKENGAITMVDSTFASSFNQKPIQQGINIVIHSCTKYLGGHSDITAGSLTLSSQELYKECYELRKFLGGYMSPFEAFLLHRGLKTLHVRMERHNQNAMEIAKFLEGHPKVEKVFYPGLPSHPHHHIAKKQMMGYSGMLSFEVKGGKQASCQLVENLKMIQLAVSLGGVQSLIEIAGSMTHPEKYISASERKEGGLSESLVRFSVGLENVEDLKKDLEQAFEKV</sequence>